<keyword evidence="3" id="KW-0808">Transferase</keyword>
<dbReference type="NCBIfam" id="TIGR03709">
    <property type="entry name" value="PPK2_rel_1"/>
    <property type="match status" value="1"/>
</dbReference>
<dbReference type="PANTHER" id="PTHR34383:SF3">
    <property type="entry name" value="POLYPHOSPHATE:AMP PHOSPHOTRANSFERASE"/>
    <property type="match status" value="1"/>
</dbReference>
<name>A0A3N4Z0A4_9MICO</name>
<dbReference type="Pfam" id="PF03976">
    <property type="entry name" value="PPK2"/>
    <property type="match status" value="1"/>
</dbReference>
<dbReference type="SUPFAM" id="SSF52540">
    <property type="entry name" value="P-loop containing nucleoside triphosphate hydrolases"/>
    <property type="match status" value="1"/>
</dbReference>
<proteinExistence type="predicted"/>
<dbReference type="AlphaFoldDB" id="A0A3N4Z0A4"/>
<keyword evidence="4" id="KW-1185">Reference proteome</keyword>
<dbReference type="OrthoDB" id="9775224at2"/>
<gene>
    <name evidence="3" type="ORF">EDD32_0466</name>
</gene>
<evidence type="ECO:0000313" key="3">
    <source>
        <dbReference type="EMBL" id="RPF26043.1"/>
    </source>
</evidence>
<dbReference type="InterPro" id="IPR022488">
    <property type="entry name" value="PPK2-related"/>
</dbReference>
<dbReference type="InterPro" id="IPR027417">
    <property type="entry name" value="P-loop_NTPase"/>
</dbReference>
<dbReference type="EMBL" id="RKRA01000001">
    <property type="protein sequence ID" value="RPF26043.1"/>
    <property type="molecule type" value="Genomic_DNA"/>
</dbReference>
<dbReference type="GO" id="GO:0016776">
    <property type="term" value="F:phosphotransferase activity, phosphate group as acceptor"/>
    <property type="evidence" value="ECO:0007669"/>
    <property type="project" value="InterPro"/>
</dbReference>
<evidence type="ECO:0000259" key="2">
    <source>
        <dbReference type="Pfam" id="PF03976"/>
    </source>
</evidence>
<feature type="region of interest" description="Disordered" evidence="1">
    <location>
        <begin position="295"/>
        <end position="333"/>
    </location>
</feature>
<dbReference type="RefSeq" id="WP_123914255.1">
    <property type="nucleotide sequence ID" value="NZ_RKRA01000001.1"/>
</dbReference>
<feature type="compositionally biased region" description="Basic and acidic residues" evidence="1">
    <location>
        <begin position="302"/>
        <end position="317"/>
    </location>
</feature>
<accession>A0A3N4Z0A4</accession>
<reference evidence="3 4" key="1">
    <citation type="submission" date="2018-11" db="EMBL/GenBank/DDBJ databases">
        <title>Sequencing the genomes of 1000 actinobacteria strains.</title>
        <authorList>
            <person name="Klenk H.-P."/>
        </authorList>
    </citation>
    <scope>NUCLEOTIDE SEQUENCE [LARGE SCALE GENOMIC DNA]</scope>
    <source>
        <strain evidence="3 4">DSM 14418</strain>
    </source>
</reference>
<feature type="domain" description="Polyphosphate kinase-2-related" evidence="2">
    <location>
        <begin position="41"/>
        <end position="262"/>
    </location>
</feature>
<evidence type="ECO:0000313" key="4">
    <source>
        <dbReference type="Proteomes" id="UP000280726"/>
    </source>
</evidence>
<sequence length="333" mass="37647">MADDAENLWTADPRRLLRPGPEFNLASVDRAGTPGWSGDKDDAKELMLRRGELLSELQERLFAHGRTGGDRSVLLVIQGLDTAGKGGIVRHVLGMVDPQGVALRSFGVPTEEEREHHYLWRIRNALPRPGQIGVFDRSHYEDVLVVRVQGLVEREVWEPRFEEINRFEEEVVESGTTIVKVALMVSAEEQGMRLMERLDRPDKHWKYNPSDVDTRQRWYDYQAAYADVLARTSTDVAPWYVVPADKKWYSRLVVTELLTQALIDLDLTWPQADFDVETERARLAATMQPQVLAAAEQAGEQARAKHVDGEESYREALAEAGSLDDLPGDDGDD</sequence>
<organism evidence="3 4">
    <name type="scientific">Georgenia muralis</name>
    <dbReference type="NCBI Taxonomy" id="154117"/>
    <lineage>
        <taxon>Bacteria</taxon>
        <taxon>Bacillati</taxon>
        <taxon>Actinomycetota</taxon>
        <taxon>Actinomycetes</taxon>
        <taxon>Micrococcales</taxon>
        <taxon>Bogoriellaceae</taxon>
        <taxon>Georgenia</taxon>
    </lineage>
</organism>
<dbReference type="Proteomes" id="UP000280726">
    <property type="component" value="Unassembled WGS sequence"/>
</dbReference>
<dbReference type="PANTHER" id="PTHR34383">
    <property type="entry name" value="POLYPHOSPHATE:AMP PHOSPHOTRANSFERASE-RELATED"/>
    <property type="match status" value="1"/>
</dbReference>
<dbReference type="Gene3D" id="3.40.50.300">
    <property type="entry name" value="P-loop containing nucleotide triphosphate hydrolases"/>
    <property type="match status" value="1"/>
</dbReference>
<protein>
    <submittedName>
        <fullName evidence="3">PPK2 family polyphosphate:nucleotide phosphotransferase</fullName>
    </submittedName>
</protein>
<evidence type="ECO:0000256" key="1">
    <source>
        <dbReference type="SAM" id="MobiDB-lite"/>
    </source>
</evidence>
<comment type="caution">
    <text evidence="3">The sequence shown here is derived from an EMBL/GenBank/DDBJ whole genome shotgun (WGS) entry which is preliminary data.</text>
</comment>
<dbReference type="InterPro" id="IPR022300">
    <property type="entry name" value="PPK2-rel_1"/>
</dbReference>
<dbReference type="GO" id="GO:0006797">
    <property type="term" value="P:polyphosphate metabolic process"/>
    <property type="evidence" value="ECO:0007669"/>
    <property type="project" value="InterPro"/>
</dbReference>